<dbReference type="InterPro" id="IPR050327">
    <property type="entry name" value="Proton-linked_MCT"/>
</dbReference>
<organism evidence="6 7">
    <name type="scientific">Hapsidospora chrysogenum (strain ATCC 11550 / CBS 779.69 / DSM 880 / IAM 14645 / JCM 23072 / IMI 49137)</name>
    <name type="common">Acremonium chrysogenum</name>
    <dbReference type="NCBI Taxonomy" id="857340"/>
    <lineage>
        <taxon>Eukaryota</taxon>
        <taxon>Fungi</taxon>
        <taxon>Dikarya</taxon>
        <taxon>Ascomycota</taxon>
        <taxon>Pezizomycotina</taxon>
        <taxon>Sordariomycetes</taxon>
        <taxon>Hypocreomycetidae</taxon>
        <taxon>Hypocreales</taxon>
        <taxon>Bionectriaceae</taxon>
        <taxon>Hapsidospora</taxon>
    </lineage>
</organism>
<feature type="transmembrane region" description="Helical" evidence="4">
    <location>
        <begin position="123"/>
        <end position="141"/>
    </location>
</feature>
<dbReference type="PANTHER" id="PTHR11360:SF177">
    <property type="entry name" value="RIBOFLAVIN TRANSPORTER MCH5"/>
    <property type="match status" value="1"/>
</dbReference>
<feature type="transmembrane region" description="Helical" evidence="4">
    <location>
        <begin position="95"/>
        <end position="116"/>
    </location>
</feature>
<feature type="transmembrane region" description="Helical" evidence="4">
    <location>
        <begin position="348"/>
        <end position="368"/>
    </location>
</feature>
<feature type="domain" description="Major facilitator superfamily (MFS) profile" evidence="5">
    <location>
        <begin position="53"/>
        <end position="459"/>
    </location>
</feature>
<keyword evidence="7" id="KW-1185">Reference proteome</keyword>
<evidence type="ECO:0000259" key="5">
    <source>
        <dbReference type="PROSITE" id="PS50850"/>
    </source>
</evidence>
<dbReference type="HOGENOM" id="CLU_001265_1_1_1"/>
<name>A0A086T7A2_HAPC1</name>
<reference evidence="7" key="1">
    <citation type="journal article" date="2014" name="Genome Announc.">
        <title>Genome sequence and annotation of Acremonium chrysogenum, producer of the beta-lactam antibiotic cephalosporin C.</title>
        <authorList>
            <person name="Terfehr D."/>
            <person name="Dahlmann T.A."/>
            <person name="Specht T."/>
            <person name="Zadra I."/>
            <person name="Kuernsteiner H."/>
            <person name="Kueck U."/>
        </authorList>
    </citation>
    <scope>NUCLEOTIDE SEQUENCE [LARGE SCALE GENOMIC DNA]</scope>
    <source>
        <strain evidence="7">ATCC 11550 / CBS 779.69 / DSM 880 / IAM 14645 / JCM 23072 / IMI 49137</strain>
    </source>
</reference>
<feature type="transmembrane region" description="Helical" evidence="4">
    <location>
        <begin position="216"/>
        <end position="235"/>
    </location>
</feature>
<dbReference type="GO" id="GO:0016020">
    <property type="term" value="C:membrane"/>
    <property type="evidence" value="ECO:0007669"/>
    <property type="project" value="UniProtKB-SubCell"/>
</dbReference>
<comment type="similarity">
    <text evidence="2">Belongs to the major facilitator superfamily. Monocarboxylate porter (TC 2.A.1.13) family.</text>
</comment>
<keyword evidence="4" id="KW-0812">Transmembrane</keyword>
<feature type="transmembrane region" description="Helical" evidence="4">
    <location>
        <begin position="54"/>
        <end position="75"/>
    </location>
</feature>
<feature type="transmembrane region" description="Helical" evidence="4">
    <location>
        <begin position="408"/>
        <end position="434"/>
    </location>
</feature>
<protein>
    <submittedName>
        <fullName evidence="6">Transporter-like protein</fullName>
    </submittedName>
</protein>
<evidence type="ECO:0000313" key="6">
    <source>
        <dbReference type="EMBL" id="KFH45234.1"/>
    </source>
</evidence>
<dbReference type="EMBL" id="JPKY01000035">
    <property type="protein sequence ID" value="KFH45234.1"/>
    <property type="molecule type" value="Genomic_DNA"/>
</dbReference>
<feature type="transmembrane region" description="Helical" evidence="4">
    <location>
        <begin position="374"/>
        <end position="396"/>
    </location>
</feature>
<dbReference type="OrthoDB" id="6499973at2759"/>
<evidence type="ECO:0000256" key="1">
    <source>
        <dbReference type="ARBA" id="ARBA00004141"/>
    </source>
</evidence>
<evidence type="ECO:0000256" key="2">
    <source>
        <dbReference type="ARBA" id="ARBA00006727"/>
    </source>
</evidence>
<dbReference type="PANTHER" id="PTHR11360">
    <property type="entry name" value="MONOCARBOXYLATE TRANSPORTER"/>
    <property type="match status" value="1"/>
</dbReference>
<comment type="subcellular location">
    <subcellularLocation>
        <location evidence="1">Membrane</location>
        <topology evidence="1">Multi-pass membrane protein</topology>
    </subcellularLocation>
</comment>
<dbReference type="Proteomes" id="UP000029964">
    <property type="component" value="Unassembled WGS sequence"/>
</dbReference>
<dbReference type="AlphaFoldDB" id="A0A086T7A2"/>
<evidence type="ECO:0000256" key="3">
    <source>
        <dbReference type="SAM" id="MobiDB-lite"/>
    </source>
</evidence>
<keyword evidence="4" id="KW-0472">Membrane</keyword>
<dbReference type="Gene3D" id="1.20.1250.20">
    <property type="entry name" value="MFS general substrate transporter like domains"/>
    <property type="match status" value="1"/>
</dbReference>
<feature type="transmembrane region" description="Helical" evidence="4">
    <location>
        <begin position="183"/>
        <end position="204"/>
    </location>
</feature>
<dbReference type="SUPFAM" id="SSF103473">
    <property type="entry name" value="MFS general substrate transporter"/>
    <property type="match status" value="1"/>
</dbReference>
<sequence>MRPSRTRTPSERDMGAATPDTTADSNSFYELTRQNHHEEPLQEVEHITDRGWRAWLAVVGGFINYWAGMGMLNSFGTFQAGYLDEAWAKETSLSAITWIGSVQPGLLFFLGGLIGFASDKISAGTLIMVGTLLFLASYLLVAEYGNSFGVVLALQGFMYGFSNTLLYYPVTSIISDWFDRRRGLALGLSAAGSSIGGIFWPIVVDKLHREFGMKRALQGVGLIPLVPLIVSAFLVKERPGRVKITLRDLLWLRNGSEHPDTADGKGGGAGSRGILEGLKTVAQPRFLALSAALFFIFGGFLVPFNYIPLFAEYNGRKSMGNILLAICYSGSAVGRVGTGALADRLGTFNVLCATSFFAAALTLCWVTMRTLPSMITFAVLYGLASGGIMPLGSACIAKITPRSAMDYIGFRIGFMMMICSVSAFGCGPLAGFLLESHQQQQQQQQQQQHTSGGVEDTQG</sequence>
<feature type="region of interest" description="Disordered" evidence="3">
    <location>
        <begin position="1"/>
        <end position="25"/>
    </location>
</feature>
<gene>
    <name evidence="6" type="ORF">ACRE_039550</name>
</gene>
<dbReference type="InterPro" id="IPR036259">
    <property type="entry name" value="MFS_trans_sf"/>
</dbReference>
<dbReference type="PROSITE" id="PS50850">
    <property type="entry name" value="MFS"/>
    <property type="match status" value="1"/>
</dbReference>
<keyword evidence="4" id="KW-1133">Transmembrane helix</keyword>
<proteinExistence type="inferred from homology"/>
<evidence type="ECO:0000313" key="7">
    <source>
        <dbReference type="Proteomes" id="UP000029964"/>
    </source>
</evidence>
<accession>A0A086T7A2</accession>
<comment type="caution">
    <text evidence="6">The sequence shown here is derived from an EMBL/GenBank/DDBJ whole genome shotgun (WGS) entry which is preliminary data.</text>
</comment>
<evidence type="ECO:0000256" key="4">
    <source>
        <dbReference type="SAM" id="Phobius"/>
    </source>
</evidence>
<dbReference type="InterPro" id="IPR011701">
    <property type="entry name" value="MFS"/>
</dbReference>
<dbReference type="Pfam" id="PF07690">
    <property type="entry name" value="MFS_1"/>
    <property type="match status" value="1"/>
</dbReference>
<dbReference type="InterPro" id="IPR020846">
    <property type="entry name" value="MFS_dom"/>
</dbReference>
<feature type="transmembrane region" description="Helical" evidence="4">
    <location>
        <begin position="147"/>
        <end position="171"/>
    </location>
</feature>
<feature type="transmembrane region" description="Helical" evidence="4">
    <location>
        <begin position="286"/>
        <end position="307"/>
    </location>
</feature>
<dbReference type="GO" id="GO:0022857">
    <property type="term" value="F:transmembrane transporter activity"/>
    <property type="evidence" value="ECO:0007669"/>
    <property type="project" value="InterPro"/>
</dbReference>